<dbReference type="STRING" id="383372.Rcas_4337"/>
<reference evidence="1 2" key="1">
    <citation type="submission" date="2007-08" db="EMBL/GenBank/DDBJ databases">
        <title>Complete sequence of Roseiflexus castenholzii DSM 13941.</title>
        <authorList>
            <consortium name="US DOE Joint Genome Institute"/>
            <person name="Copeland A."/>
            <person name="Lucas S."/>
            <person name="Lapidus A."/>
            <person name="Barry K."/>
            <person name="Glavina del Rio T."/>
            <person name="Dalin E."/>
            <person name="Tice H."/>
            <person name="Pitluck S."/>
            <person name="Thompson L.S."/>
            <person name="Brettin T."/>
            <person name="Bruce D."/>
            <person name="Detter J.C."/>
            <person name="Han C."/>
            <person name="Tapia R."/>
            <person name="Schmutz J."/>
            <person name="Larimer F."/>
            <person name="Land M."/>
            <person name="Hauser L."/>
            <person name="Kyrpides N."/>
            <person name="Mikhailova N."/>
            <person name="Bryant D.A."/>
            <person name="Hanada S."/>
            <person name="Tsukatani Y."/>
            <person name="Richardson P."/>
        </authorList>
    </citation>
    <scope>NUCLEOTIDE SEQUENCE [LARGE SCALE GENOMIC DNA]</scope>
    <source>
        <strain evidence="2">DSM 13941 / HLO8</strain>
    </source>
</reference>
<dbReference type="AlphaFoldDB" id="A7NS15"/>
<dbReference type="EMBL" id="CP000804">
    <property type="protein sequence ID" value="ABU60361.1"/>
    <property type="molecule type" value="Genomic_DNA"/>
</dbReference>
<accession>A7NS15</accession>
<evidence type="ECO:0000313" key="2">
    <source>
        <dbReference type="Proteomes" id="UP000000263"/>
    </source>
</evidence>
<dbReference type="Proteomes" id="UP000000263">
    <property type="component" value="Chromosome"/>
</dbReference>
<keyword evidence="2" id="KW-1185">Reference proteome</keyword>
<organism evidence="1 2">
    <name type="scientific">Roseiflexus castenholzii (strain DSM 13941 / HLO8)</name>
    <dbReference type="NCBI Taxonomy" id="383372"/>
    <lineage>
        <taxon>Bacteria</taxon>
        <taxon>Bacillati</taxon>
        <taxon>Chloroflexota</taxon>
        <taxon>Chloroflexia</taxon>
        <taxon>Chloroflexales</taxon>
        <taxon>Roseiflexineae</taxon>
        <taxon>Roseiflexaceae</taxon>
        <taxon>Roseiflexus</taxon>
    </lineage>
</organism>
<dbReference type="KEGG" id="rca:Rcas_4337"/>
<dbReference type="HOGENOM" id="CLU_2275353_0_0_0"/>
<protein>
    <submittedName>
        <fullName evidence="1">Uncharacterized protein</fullName>
    </submittedName>
</protein>
<evidence type="ECO:0000313" key="1">
    <source>
        <dbReference type="EMBL" id="ABU60361.1"/>
    </source>
</evidence>
<name>A7NS15_ROSCS</name>
<proteinExistence type="predicted"/>
<gene>
    <name evidence="1" type="ordered locus">Rcas_4337</name>
</gene>
<sequence>MRSVLQTPLVSRCAPRTPFCFSTCNVLAWFQWRKGNARKPVFPGRLSRLDLRDCSPFNQATLCKKICAVYSVVQYKLKSASAFTQNSRREVCTSGGSVCARL</sequence>